<sequence length="309" mass="35773">MTCDESTTSDDEYISDDESISKEESIETKQARAQRAALLRRYQRGIRLLDHPNFLLLYVPDDGSKMRLVKPATDSYHRERIIQMLDEDKLCLLPHYALSHLWGTSKANQHLWEEIGDSVDDENGDPAEPVSMRPEKRNTMLTLLNDHPNSYWWIDVLCARSDTPLGIMGDIYACCYLCYAMVDCEPELLSRIKSMGRRMRSGSIDARLSIWTKDFHKEARRLVIDTFCQCRWWKRVWTWQETVLPVEVLFIPEALTELSDSDMLSVNDITDFVTDGQYADLKKILKSMLEKSSGEENDTLGTYFAGDQY</sequence>
<dbReference type="Pfam" id="PF06985">
    <property type="entry name" value="HET"/>
    <property type="match status" value="1"/>
</dbReference>
<keyword evidence="4" id="KW-1185">Reference proteome</keyword>
<evidence type="ECO:0000256" key="1">
    <source>
        <dbReference type="SAM" id="MobiDB-lite"/>
    </source>
</evidence>
<dbReference type="AlphaFoldDB" id="A0A068SBQ6"/>
<gene>
    <name evidence="3" type="ORF">LCOR_10206.1</name>
</gene>
<accession>A0A068SBQ6</accession>
<dbReference type="InterPro" id="IPR010730">
    <property type="entry name" value="HET"/>
</dbReference>
<dbReference type="EMBL" id="CBTN010000069">
    <property type="protein sequence ID" value="CDH59390.1"/>
    <property type="molecule type" value="Genomic_DNA"/>
</dbReference>
<protein>
    <recommendedName>
        <fullName evidence="2">Heterokaryon incompatibility domain-containing protein</fullName>
    </recommendedName>
</protein>
<dbReference type="VEuPathDB" id="FungiDB:LCOR_10206.1"/>
<comment type="caution">
    <text evidence="3">The sequence shown here is derived from an EMBL/GenBank/DDBJ whole genome shotgun (WGS) entry which is preliminary data.</text>
</comment>
<evidence type="ECO:0000313" key="3">
    <source>
        <dbReference type="EMBL" id="CDH59390.1"/>
    </source>
</evidence>
<feature type="region of interest" description="Disordered" evidence="1">
    <location>
        <begin position="1"/>
        <end position="27"/>
    </location>
</feature>
<organism evidence="3 4">
    <name type="scientific">Lichtheimia corymbifera JMRC:FSU:9682</name>
    <dbReference type="NCBI Taxonomy" id="1263082"/>
    <lineage>
        <taxon>Eukaryota</taxon>
        <taxon>Fungi</taxon>
        <taxon>Fungi incertae sedis</taxon>
        <taxon>Mucoromycota</taxon>
        <taxon>Mucoromycotina</taxon>
        <taxon>Mucoromycetes</taxon>
        <taxon>Mucorales</taxon>
        <taxon>Lichtheimiaceae</taxon>
        <taxon>Lichtheimia</taxon>
    </lineage>
</organism>
<feature type="domain" description="Heterokaryon incompatibility" evidence="2">
    <location>
        <begin position="97"/>
        <end position="241"/>
    </location>
</feature>
<evidence type="ECO:0000259" key="2">
    <source>
        <dbReference type="Pfam" id="PF06985"/>
    </source>
</evidence>
<evidence type="ECO:0000313" key="4">
    <source>
        <dbReference type="Proteomes" id="UP000027586"/>
    </source>
</evidence>
<feature type="compositionally biased region" description="Acidic residues" evidence="1">
    <location>
        <begin position="7"/>
        <end position="18"/>
    </location>
</feature>
<dbReference type="Proteomes" id="UP000027586">
    <property type="component" value="Unassembled WGS sequence"/>
</dbReference>
<dbReference type="OrthoDB" id="2283525at2759"/>
<reference evidence="3" key="1">
    <citation type="submission" date="2013-08" db="EMBL/GenBank/DDBJ databases">
        <title>Gene expansion shapes genome architecture in the human pathogen Lichtheimia corymbifera: an evolutionary genomics analysis in the ancient terrestrial Mucorales (Mucoromycotina).</title>
        <authorList>
            <person name="Schwartze V.U."/>
            <person name="Winter S."/>
            <person name="Shelest E."/>
            <person name="Marcet-Houben M."/>
            <person name="Horn F."/>
            <person name="Wehner S."/>
            <person name="Hoffmann K."/>
            <person name="Riege K."/>
            <person name="Sammeth M."/>
            <person name="Nowrousian M."/>
            <person name="Valiante V."/>
            <person name="Linde J."/>
            <person name="Jacobsen I.D."/>
            <person name="Marz M."/>
            <person name="Brakhage A.A."/>
            <person name="Gabaldon T."/>
            <person name="Bocker S."/>
            <person name="Voigt K."/>
        </authorList>
    </citation>
    <scope>NUCLEOTIDE SEQUENCE [LARGE SCALE GENOMIC DNA]</scope>
    <source>
        <strain evidence="3">FSU 9682</strain>
    </source>
</reference>
<name>A0A068SBQ6_9FUNG</name>
<proteinExistence type="predicted"/>